<dbReference type="OrthoDB" id="694608at2759"/>
<evidence type="ECO:0000313" key="4">
    <source>
        <dbReference type="Proteomes" id="UP000636709"/>
    </source>
</evidence>
<accession>A0A835EEL5</accession>
<feature type="domain" description="F-box" evidence="2">
    <location>
        <begin position="117"/>
        <end position="163"/>
    </location>
</feature>
<dbReference type="AlphaFoldDB" id="A0A835EEL5"/>
<dbReference type="PANTHER" id="PTHR34591:SF54">
    <property type="entry name" value="F-BOX DOMAIN CONTAINING PROTEIN, EXPRESSED"/>
    <property type="match status" value="1"/>
</dbReference>
<dbReference type="Gene3D" id="1.20.1280.50">
    <property type="match status" value="1"/>
</dbReference>
<name>A0A835EEL5_9POAL</name>
<evidence type="ECO:0000256" key="1">
    <source>
        <dbReference type="SAM" id="MobiDB-lite"/>
    </source>
</evidence>
<comment type="caution">
    <text evidence="3">The sequence shown here is derived from an EMBL/GenBank/DDBJ whole genome shotgun (WGS) entry which is preliminary data.</text>
</comment>
<evidence type="ECO:0000259" key="2">
    <source>
        <dbReference type="PROSITE" id="PS50181"/>
    </source>
</evidence>
<dbReference type="InterPro" id="IPR001810">
    <property type="entry name" value="F-box_dom"/>
</dbReference>
<proteinExistence type="predicted"/>
<dbReference type="PROSITE" id="PS50181">
    <property type="entry name" value="FBOX"/>
    <property type="match status" value="1"/>
</dbReference>
<reference evidence="3" key="1">
    <citation type="submission" date="2020-07" db="EMBL/GenBank/DDBJ databases">
        <title>Genome sequence and genetic diversity analysis of an under-domesticated orphan crop, white fonio (Digitaria exilis).</title>
        <authorList>
            <person name="Bennetzen J.L."/>
            <person name="Chen S."/>
            <person name="Ma X."/>
            <person name="Wang X."/>
            <person name="Yssel A.E.J."/>
            <person name="Chaluvadi S.R."/>
            <person name="Johnson M."/>
            <person name="Gangashetty P."/>
            <person name="Hamidou F."/>
            <person name="Sanogo M.D."/>
            <person name="Zwaenepoel A."/>
            <person name="Wallace J."/>
            <person name="Van De Peer Y."/>
            <person name="Van Deynze A."/>
        </authorList>
    </citation>
    <scope>NUCLEOTIDE SEQUENCE</scope>
    <source>
        <tissue evidence="3">Leaves</tissue>
    </source>
</reference>
<dbReference type="EMBL" id="JACEFO010002109">
    <property type="protein sequence ID" value="KAF8681764.1"/>
    <property type="molecule type" value="Genomic_DNA"/>
</dbReference>
<dbReference type="SUPFAM" id="SSF81383">
    <property type="entry name" value="F-box domain"/>
    <property type="match status" value="1"/>
</dbReference>
<dbReference type="InterPro" id="IPR036047">
    <property type="entry name" value="F-box-like_dom_sf"/>
</dbReference>
<dbReference type="Pfam" id="PF00646">
    <property type="entry name" value="F-box"/>
    <property type="match status" value="1"/>
</dbReference>
<dbReference type="SMART" id="SM00256">
    <property type="entry name" value="FBOX"/>
    <property type="match status" value="1"/>
</dbReference>
<dbReference type="Proteomes" id="UP000636709">
    <property type="component" value="Unassembled WGS sequence"/>
</dbReference>
<sequence>MSIDGCNILPIAGVALHAPARTCAYHVVRTRASLQPRLPLQPAKLLLSFGGVTVIRTATHPAVSPRLRPAASDSRGRPSTCLVTGESRSRVSSHIPDPRPRKMKKPRSHMETDTSTTAALLLLPEDVLADVLRRLAPRGVAACRCVCKAWRALVDAHALLRADLLPRSLAGILVNFHGLYATELFSHPSTASRFSVELHVDDDLLARSVELDEDLSRHLGYRPTGVVEDHCNVLLLINNMVVNPATRWCFHLPPSPPSRADVDYTYDVGHLVHDPTISPHYEVFLVPRLCPLFDDSENDSPVGPVAEQYSEWPPSPCVLRVFSSKTER</sequence>
<dbReference type="PANTHER" id="PTHR34591">
    <property type="entry name" value="OS03G0653100 PROTEIN-RELATED"/>
    <property type="match status" value="1"/>
</dbReference>
<keyword evidence="4" id="KW-1185">Reference proteome</keyword>
<protein>
    <recommendedName>
        <fullName evidence="2">F-box domain-containing protein</fullName>
    </recommendedName>
</protein>
<evidence type="ECO:0000313" key="3">
    <source>
        <dbReference type="EMBL" id="KAF8681764.1"/>
    </source>
</evidence>
<feature type="region of interest" description="Disordered" evidence="1">
    <location>
        <begin position="63"/>
        <end position="111"/>
    </location>
</feature>
<organism evidence="3 4">
    <name type="scientific">Digitaria exilis</name>
    <dbReference type="NCBI Taxonomy" id="1010633"/>
    <lineage>
        <taxon>Eukaryota</taxon>
        <taxon>Viridiplantae</taxon>
        <taxon>Streptophyta</taxon>
        <taxon>Embryophyta</taxon>
        <taxon>Tracheophyta</taxon>
        <taxon>Spermatophyta</taxon>
        <taxon>Magnoliopsida</taxon>
        <taxon>Liliopsida</taxon>
        <taxon>Poales</taxon>
        <taxon>Poaceae</taxon>
        <taxon>PACMAD clade</taxon>
        <taxon>Panicoideae</taxon>
        <taxon>Panicodae</taxon>
        <taxon>Paniceae</taxon>
        <taxon>Anthephorinae</taxon>
        <taxon>Digitaria</taxon>
    </lineage>
</organism>
<gene>
    <name evidence="3" type="ORF">HU200_045201</name>
</gene>